<gene>
    <name evidence="2" type="ORF">TNCT_494461</name>
</gene>
<reference evidence="2" key="1">
    <citation type="submission" date="2020-07" db="EMBL/GenBank/DDBJ databases">
        <title>Multicomponent nature underlies the extraordinary mechanical properties of spider dragline silk.</title>
        <authorList>
            <person name="Kono N."/>
            <person name="Nakamura H."/>
            <person name="Mori M."/>
            <person name="Yoshida Y."/>
            <person name="Ohtoshi R."/>
            <person name="Malay A.D."/>
            <person name="Moran D.A.P."/>
            <person name="Tomita M."/>
            <person name="Numata K."/>
            <person name="Arakawa K."/>
        </authorList>
    </citation>
    <scope>NUCLEOTIDE SEQUENCE</scope>
</reference>
<organism evidence="2 3">
    <name type="scientific">Trichonephila clavata</name>
    <name type="common">Joro spider</name>
    <name type="synonym">Nephila clavata</name>
    <dbReference type="NCBI Taxonomy" id="2740835"/>
    <lineage>
        <taxon>Eukaryota</taxon>
        <taxon>Metazoa</taxon>
        <taxon>Ecdysozoa</taxon>
        <taxon>Arthropoda</taxon>
        <taxon>Chelicerata</taxon>
        <taxon>Arachnida</taxon>
        <taxon>Araneae</taxon>
        <taxon>Araneomorphae</taxon>
        <taxon>Entelegynae</taxon>
        <taxon>Araneoidea</taxon>
        <taxon>Nephilidae</taxon>
        <taxon>Trichonephila</taxon>
    </lineage>
</organism>
<sequence length="108" mass="12196">MCCEGKAQLVQDRKRWSEKRTGETPSLDGSRRKVKRGEIGTQNEKLPRSLIQQGWRILAGNKGATMRMPPPLHHQLNHEGNRTLVPPVRTLLRRSPGGKIITIAQEVI</sequence>
<evidence type="ECO:0000313" key="2">
    <source>
        <dbReference type="EMBL" id="GFQ77101.1"/>
    </source>
</evidence>
<feature type="region of interest" description="Disordered" evidence="1">
    <location>
        <begin position="1"/>
        <end position="43"/>
    </location>
</feature>
<evidence type="ECO:0000313" key="3">
    <source>
        <dbReference type="Proteomes" id="UP000887116"/>
    </source>
</evidence>
<feature type="compositionally biased region" description="Basic and acidic residues" evidence="1">
    <location>
        <begin position="11"/>
        <end position="22"/>
    </location>
</feature>
<name>A0A8X6KLR7_TRICU</name>
<proteinExistence type="predicted"/>
<feature type="region of interest" description="Disordered" evidence="1">
    <location>
        <begin position="62"/>
        <end position="81"/>
    </location>
</feature>
<protein>
    <submittedName>
        <fullName evidence="2">Uncharacterized protein</fullName>
    </submittedName>
</protein>
<dbReference type="AlphaFoldDB" id="A0A8X6KLR7"/>
<evidence type="ECO:0000256" key="1">
    <source>
        <dbReference type="SAM" id="MobiDB-lite"/>
    </source>
</evidence>
<dbReference type="Proteomes" id="UP000887116">
    <property type="component" value="Unassembled WGS sequence"/>
</dbReference>
<dbReference type="EMBL" id="BMAO01031711">
    <property type="protein sequence ID" value="GFQ77101.1"/>
    <property type="molecule type" value="Genomic_DNA"/>
</dbReference>
<keyword evidence="3" id="KW-1185">Reference proteome</keyword>
<comment type="caution">
    <text evidence="2">The sequence shown here is derived from an EMBL/GenBank/DDBJ whole genome shotgun (WGS) entry which is preliminary data.</text>
</comment>
<accession>A0A8X6KLR7</accession>